<dbReference type="Proteomes" id="UP000828390">
    <property type="component" value="Unassembled WGS sequence"/>
</dbReference>
<accession>A0A9D4MIC0</accession>
<gene>
    <name evidence="2" type="ORF">DPMN_000533</name>
</gene>
<organism evidence="2 3">
    <name type="scientific">Dreissena polymorpha</name>
    <name type="common">Zebra mussel</name>
    <name type="synonym">Mytilus polymorpha</name>
    <dbReference type="NCBI Taxonomy" id="45954"/>
    <lineage>
        <taxon>Eukaryota</taxon>
        <taxon>Metazoa</taxon>
        <taxon>Spiralia</taxon>
        <taxon>Lophotrochozoa</taxon>
        <taxon>Mollusca</taxon>
        <taxon>Bivalvia</taxon>
        <taxon>Autobranchia</taxon>
        <taxon>Heteroconchia</taxon>
        <taxon>Euheterodonta</taxon>
        <taxon>Imparidentia</taxon>
        <taxon>Neoheterodontei</taxon>
        <taxon>Myida</taxon>
        <taxon>Dreissenoidea</taxon>
        <taxon>Dreissenidae</taxon>
        <taxon>Dreissena</taxon>
    </lineage>
</organism>
<sequence>MKEALGLEIEPREGLNSDVRICTNNLKAMEPGFKPVSYHLPSKGRIPVATLSLRLCTDSNGFTQGLEPKSPSPGMRARLASYGYSGSSAGLSTSHDLDQGPFAYMDDSAPDKLRPPNRDPLRRSLTGQGSKPEPNRGSNLESMAYMASAQTGLELRI</sequence>
<dbReference type="EMBL" id="JAIWYP010000001">
    <property type="protein sequence ID" value="KAH3876685.1"/>
    <property type="molecule type" value="Genomic_DNA"/>
</dbReference>
<evidence type="ECO:0000313" key="2">
    <source>
        <dbReference type="EMBL" id="KAH3876685.1"/>
    </source>
</evidence>
<feature type="region of interest" description="Disordered" evidence="1">
    <location>
        <begin position="59"/>
        <end position="144"/>
    </location>
</feature>
<dbReference type="AlphaFoldDB" id="A0A9D4MIC0"/>
<evidence type="ECO:0000313" key="3">
    <source>
        <dbReference type="Proteomes" id="UP000828390"/>
    </source>
</evidence>
<proteinExistence type="predicted"/>
<feature type="compositionally biased region" description="Basic and acidic residues" evidence="1">
    <location>
        <begin position="109"/>
        <end position="122"/>
    </location>
</feature>
<keyword evidence="3" id="KW-1185">Reference proteome</keyword>
<name>A0A9D4MIC0_DREPO</name>
<comment type="caution">
    <text evidence="2">The sequence shown here is derived from an EMBL/GenBank/DDBJ whole genome shotgun (WGS) entry which is preliminary data.</text>
</comment>
<reference evidence="2" key="2">
    <citation type="submission" date="2020-11" db="EMBL/GenBank/DDBJ databases">
        <authorList>
            <person name="McCartney M.A."/>
            <person name="Auch B."/>
            <person name="Kono T."/>
            <person name="Mallez S."/>
            <person name="Becker A."/>
            <person name="Gohl D.M."/>
            <person name="Silverstein K.A.T."/>
            <person name="Koren S."/>
            <person name="Bechman K.B."/>
            <person name="Herman A."/>
            <person name="Abrahante J.E."/>
            <person name="Garbe J."/>
        </authorList>
    </citation>
    <scope>NUCLEOTIDE SEQUENCE</scope>
    <source>
        <strain evidence="2">Duluth1</strain>
        <tissue evidence="2">Whole animal</tissue>
    </source>
</reference>
<protein>
    <submittedName>
        <fullName evidence="2">Uncharacterized protein</fullName>
    </submittedName>
</protein>
<evidence type="ECO:0000256" key="1">
    <source>
        <dbReference type="SAM" id="MobiDB-lite"/>
    </source>
</evidence>
<reference evidence="2" key="1">
    <citation type="journal article" date="2019" name="bioRxiv">
        <title>The Genome of the Zebra Mussel, Dreissena polymorpha: A Resource for Invasive Species Research.</title>
        <authorList>
            <person name="McCartney M.A."/>
            <person name="Auch B."/>
            <person name="Kono T."/>
            <person name="Mallez S."/>
            <person name="Zhang Y."/>
            <person name="Obille A."/>
            <person name="Becker A."/>
            <person name="Abrahante J.E."/>
            <person name="Garbe J."/>
            <person name="Badalamenti J.P."/>
            <person name="Herman A."/>
            <person name="Mangelson H."/>
            <person name="Liachko I."/>
            <person name="Sullivan S."/>
            <person name="Sone E.D."/>
            <person name="Koren S."/>
            <person name="Silverstein K.A.T."/>
            <person name="Beckman K.B."/>
            <person name="Gohl D.M."/>
        </authorList>
    </citation>
    <scope>NUCLEOTIDE SEQUENCE</scope>
    <source>
        <strain evidence="2">Duluth1</strain>
        <tissue evidence="2">Whole animal</tissue>
    </source>
</reference>
<feature type="compositionally biased region" description="Low complexity" evidence="1">
    <location>
        <begin position="79"/>
        <end position="92"/>
    </location>
</feature>